<evidence type="ECO:0000313" key="2">
    <source>
        <dbReference type="EMBL" id="GHI12824.1"/>
    </source>
</evidence>
<keyword evidence="1" id="KW-0812">Transmembrane</keyword>
<feature type="transmembrane region" description="Helical" evidence="1">
    <location>
        <begin position="206"/>
        <end position="227"/>
    </location>
</feature>
<protein>
    <recommendedName>
        <fullName evidence="4">Aromatic ring-opening dioxygenase LigA</fullName>
    </recommendedName>
</protein>
<gene>
    <name evidence="2" type="ORF">Scinn_22870</name>
</gene>
<dbReference type="RefSeq" id="WP_159041209.1">
    <property type="nucleotide sequence ID" value="NZ_BMRU01000047.1"/>
</dbReference>
<keyword evidence="1" id="KW-0472">Membrane</keyword>
<keyword evidence="1" id="KW-1133">Transmembrane helix</keyword>
<accession>A0ABQ3NJ82</accession>
<dbReference type="GeneID" id="86953692"/>
<name>A0ABQ3NJ82_STRVG</name>
<proteinExistence type="predicted"/>
<evidence type="ECO:0000256" key="1">
    <source>
        <dbReference type="SAM" id="Phobius"/>
    </source>
</evidence>
<keyword evidence="3" id="KW-1185">Reference proteome</keyword>
<comment type="caution">
    <text evidence="2">The sequence shown here is derived from an EMBL/GenBank/DDBJ whole genome shotgun (WGS) entry which is preliminary data.</text>
</comment>
<sequence length="256" mass="27655">MQLPPLAASVFASGAFWTITVGALATLVGAAVGAWITNRLNNPKRRMHYSWIKNVSLLHDSGGGATSMSMHYGASALTKPRIIDLSLFNAGRQPITAQAFHAGSPMEIDLDAQIVDVLSVTSEPPTSIAPSWTTTGSRLTLPPFLLVAEQKVTFSVVVDGDADSLRLQSPLTDVEPVNVTPGGESEKQWERRVRRIERLNMQMQTVILYVLVLASLAGVFFMGKYALPELGPMKKVQDVCRDSPPEAVAKKLGCPD</sequence>
<reference evidence="3" key="1">
    <citation type="submission" date="2020-09" db="EMBL/GenBank/DDBJ databases">
        <title>Whole genome shotgun sequence of Streptomyces cinnamonensis NBRC 15873.</title>
        <authorList>
            <person name="Komaki H."/>
            <person name="Tamura T."/>
        </authorList>
    </citation>
    <scope>NUCLEOTIDE SEQUENCE [LARGE SCALE GENOMIC DNA]</scope>
    <source>
        <strain evidence="3">NBRC 15873</strain>
    </source>
</reference>
<organism evidence="2 3">
    <name type="scientific">Streptomyces virginiae</name>
    <name type="common">Streptomyces cinnamonensis</name>
    <dbReference type="NCBI Taxonomy" id="1961"/>
    <lineage>
        <taxon>Bacteria</taxon>
        <taxon>Bacillati</taxon>
        <taxon>Actinomycetota</taxon>
        <taxon>Actinomycetes</taxon>
        <taxon>Kitasatosporales</taxon>
        <taxon>Streptomycetaceae</taxon>
        <taxon>Streptomyces</taxon>
    </lineage>
</organism>
<dbReference type="Proteomes" id="UP000660554">
    <property type="component" value="Unassembled WGS sequence"/>
</dbReference>
<dbReference type="EMBL" id="BNDV01000008">
    <property type="protein sequence ID" value="GHI12824.1"/>
    <property type="molecule type" value="Genomic_DNA"/>
</dbReference>
<evidence type="ECO:0008006" key="4">
    <source>
        <dbReference type="Google" id="ProtNLM"/>
    </source>
</evidence>
<feature type="transmembrane region" description="Helical" evidence="1">
    <location>
        <begin position="15"/>
        <end position="37"/>
    </location>
</feature>
<evidence type="ECO:0000313" key="3">
    <source>
        <dbReference type="Proteomes" id="UP000660554"/>
    </source>
</evidence>